<protein>
    <submittedName>
        <fullName evidence="2">Uncharacterized protein</fullName>
    </submittedName>
</protein>
<dbReference type="PANTHER" id="PTHR31294">
    <property type="match status" value="1"/>
</dbReference>
<evidence type="ECO:0000313" key="3">
    <source>
        <dbReference type="Proteomes" id="UP000234857"/>
    </source>
</evidence>
<feature type="compositionally biased region" description="Basic and acidic residues" evidence="1">
    <location>
        <begin position="90"/>
        <end position="110"/>
    </location>
</feature>
<comment type="caution">
    <text evidence="2">The sequence shown here is derived from an EMBL/GenBank/DDBJ whole genome shotgun (WGS) entry which is preliminary data.</text>
</comment>
<feature type="region of interest" description="Disordered" evidence="1">
    <location>
        <begin position="46"/>
        <end position="110"/>
    </location>
</feature>
<accession>A0A2N5ZJ19</accession>
<gene>
    <name evidence="2" type="ORF">C0601_04100</name>
</gene>
<proteinExistence type="predicted"/>
<dbReference type="Proteomes" id="UP000234857">
    <property type="component" value="Unassembled WGS sequence"/>
</dbReference>
<sequence length="571" mass="65371">MKKLSIFLLVFVFILASAYTSFGSEWYNKGYSLGLKEGRASARVEGFKNGKNDGQRKGTEEGRKKGYREGRRRGEEQGHEAGMAKGIRNGRYEGEKDGKDKGTRDGRDRCYDEGYRNGKATGNADGNEAGINSDAYDKGYLEGVEKAEKIEYQKGYQAGYTKTYSETEKKIREKVLADNSGSLRFRNNPGVFELDNVRTGTSETKITPEQQAEFDKGKQEGFKKGYAEKYHDYYKSAYDKEYREAYEKARKTAYDRGFREGFEAGKDEGYRDGYRQGYDEAYDKTYREYYNREYSYDRERGYNEAYDKYYKQSYDNAYDMKYREGYDKGYSYQAAITYPDAFKDGQKAGRQECIAYFRENALPELVRVNIRPENEEGIFEAGGSIYIEALVINYGEKTALNAGINPMVASGDVKTQRIMIPEISGQKTIKVVEKCGRVDDNAKMNSKALLNVGIIYNGKMWNQKTVMIKLTNFDSPNYRTLTKAAGLIEEAITRLDDQESSYKNRLNSIKELIIAVCEYENLDNSSKAVKDANDIGNRLDNLFEKAPFNVRFALKSAQRLLERNVIVHNLK</sequence>
<name>A0A2N5ZJ19_MUIH1</name>
<reference evidence="2 3" key="1">
    <citation type="submission" date="2017-11" db="EMBL/GenBank/DDBJ databases">
        <title>Genome-resolved metagenomics identifies genetic mobility, metabolic interactions, and unexpected diversity in perchlorate-reducing communities.</title>
        <authorList>
            <person name="Barnum T.P."/>
            <person name="Figueroa I.A."/>
            <person name="Carlstrom C.I."/>
            <person name="Lucas L.N."/>
            <person name="Engelbrektson A.L."/>
            <person name="Coates J.D."/>
        </authorList>
    </citation>
    <scope>NUCLEOTIDE SEQUENCE [LARGE SCALE GENOMIC DNA]</scope>
    <source>
        <strain evidence="2">BM706</strain>
    </source>
</reference>
<evidence type="ECO:0000313" key="2">
    <source>
        <dbReference type="EMBL" id="PLX18690.1"/>
    </source>
</evidence>
<evidence type="ECO:0000256" key="1">
    <source>
        <dbReference type="SAM" id="MobiDB-lite"/>
    </source>
</evidence>
<dbReference type="EMBL" id="PKTG01000054">
    <property type="protein sequence ID" value="PLX18690.1"/>
    <property type="molecule type" value="Genomic_DNA"/>
</dbReference>
<dbReference type="PANTHER" id="PTHR31294:SF8">
    <property type="entry name" value="KERATIN-ASSOCIATED PROTEIN 21-1-RELATED"/>
    <property type="match status" value="1"/>
</dbReference>
<organism evidence="2 3">
    <name type="scientific">Muiribacterium halophilum</name>
    <dbReference type="NCBI Taxonomy" id="2053465"/>
    <lineage>
        <taxon>Bacteria</taxon>
        <taxon>Candidatus Muiribacteriota</taxon>
        <taxon>Candidatus Muiribacteriia</taxon>
        <taxon>Candidatus Muiribacteriales</taxon>
        <taxon>Candidatus Muiribacteriaceae</taxon>
        <taxon>Candidatus Muiribacterium</taxon>
    </lineage>
</organism>
<feature type="compositionally biased region" description="Basic and acidic residues" evidence="1">
    <location>
        <begin position="46"/>
        <end position="79"/>
    </location>
</feature>
<dbReference type="AlphaFoldDB" id="A0A2N5ZJ19"/>